<dbReference type="EnsemblPlants" id="PNT77606">
    <property type="protein sequence ID" value="PNT77606"/>
    <property type="gene ID" value="BRADI_1g65876v3"/>
</dbReference>
<reference evidence="2" key="2">
    <citation type="submission" date="2017-06" db="EMBL/GenBank/DDBJ databases">
        <title>WGS assembly of Brachypodium distachyon.</title>
        <authorList>
            <consortium name="The International Brachypodium Initiative"/>
            <person name="Lucas S."/>
            <person name="Harmon-Smith M."/>
            <person name="Lail K."/>
            <person name="Tice H."/>
            <person name="Grimwood J."/>
            <person name="Bruce D."/>
            <person name="Barry K."/>
            <person name="Shu S."/>
            <person name="Lindquist E."/>
            <person name="Wang M."/>
            <person name="Pitluck S."/>
            <person name="Vogel J.P."/>
            <person name="Garvin D.F."/>
            <person name="Mockler T.C."/>
            <person name="Schmutz J."/>
            <person name="Rokhsar D."/>
            <person name="Bevan M.W."/>
        </authorList>
    </citation>
    <scope>NUCLEOTIDE SEQUENCE</scope>
    <source>
        <strain evidence="2">Bd21</strain>
    </source>
</reference>
<accession>A0A2K2DTK1</accession>
<evidence type="ECO:0000256" key="1">
    <source>
        <dbReference type="SAM" id="MobiDB-lite"/>
    </source>
</evidence>
<feature type="compositionally biased region" description="Basic and acidic residues" evidence="1">
    <location>
        <begin position="73"/>
        <end position="89"/>
    </location>
</feature>
<evidence type="ECO:0000313" key="3">
    <source>
        <dbReference type="EnsemblPlants" id="PNT77606"/>
    </source>
</evidence>
<evidence type="ECO:0000313" key="2">
    <source>
        <dbReference type="EMBL" id="PNT77606.1"/>
    </source>
</evidence>
<dbReference type="InParanoid" id="A0A2K2DTK1"/>
<evidence type="ECO:0000313" key="4">
    <source>
        <dbReference type="Proteomes" id="UP000008810"/>
    </source>
</evidence>
<feature type="region of interest" description="Disordered" evidence="1">
    <location>
        <begin position="73"/>
        <end position="94"/>
    </location>
</feature>
<dbReference type="Gramene" id="PNT77606">
    <property type="protein sequence ID" value="PNT77606"/>
    <property type="gene ID" value="BRADI_1g65876v3"/>
</dbReference>
<keyword evidence="4" id="KW-1185">Reference proteome</keyword>
<sequence length="107" mass="12005">MEQRGRSSSSRVSCSRAPVSSSPIPYCEMPLDYSSAVICHCGLKAPRWISWSVLNLGSPPRFVAAAARLVKERRREREKTKGSGEERNRGRFNRRATSAINKLVHFA</sequence>
<dbReference type="OrthoDB" id="691490at2759"/>
<gene>
    <name evidence="2" type="ORF">BRADI_1g65876v3</name>
</gene>
<reference evidence="3" key="3">
    <citation type="submission" date="2018-08" db="UniProtKB">
        <authorList>
            <consortium name="EnsemblPlants"/>
        </authorList>
    </citation>
    <scope>IDENTIFICATION</scope>
    <source>
        <strain evidence="3">cv. Bd21</strain>
    </source>
</reference>
<reference evidence="2 3" key="1">
    <citation type="journal article" date="2010" name="Nature">
        <title>Genome sequencing and analysis of the model grass Brachypodium distachyon.</title>
        <authorList>
            <consortium name="International Brachypodium Initiative"/>
        </authorList>
    </citation>
    <scope>NUCLEOTIDE SEQUENCE [LARGE SCALE GENOMIC DNA]</scope>
    <source>
        <strain evidence="2 3">Bd21</strain>
    </source>
</reference>
<dbReference type="Proteomes" id="UP000008810">
    <property type="component" value="Chromosome 1"/>
</dbReference>
<proteinExistence type="predicted"/>
<dbReference type="AlphaFoldDB" id="A0A2K2DTK1"/>
<protein>
    <submittedName>
        <fullName evidence="2 3">Uncharacterized protein</fullName>
    </submittedName>
</protein>
<organism evidence="2">
    <name type="scientific">Brachypodium distachyon</name>
    <name type="common">Purple false brome</name>
    <name type="synonym">Trachynia distachya</name>
    <dbReference type="NCBI Taxonomy" id="15368"/>
    <lineage>
        <taxon>Eukaryota</taxon>
        <taxon>Viridiplantae</taxon>
        <taxon>Streptophyta</taxon>
        <taxon>Embryophyta</taxon>
        <taxon>Tracheophyta</taxon>
        <taxon>Spermatophyta</taxon>
        <taxon>Magnoliopsida</taxon>
        <taxon>Liliopsida</taxon>
        <taxon>Poales</taxon>
        <taxon>Poaceae</taxon>
        <taxon>BOP clade</taxon>
        <taxon>Pooideae</taxon>
        <taxon>Stipodae</taxon>
        <taxon>Brachypodieae</taxon>
        <taxon>Brachypodium</taxon>
    </lineage>
</organism>
<name>A0A2K2DTK1_BRADI</name>
<dbReference type="EMBL" id="CM000880">
    <property type="protein sequence ID" value="PNT77606.1"/>
    <property type="molecule type" value="Genomic_DNA"/>
</dbReference>
<feature type="region of interest" description="Disordered" evidence="1">
    <location>
        <begin position="1"/>
        <end position="21"/>
    </location>
</feature>